<comment type="caution">
    <text evidence="2">The sequence shown here is derived from an EMBL/GenBank/DDBJ whole genome shotgun (WGS) entry which is preliminary data.</text>
</comment>
<organism evidence="2 3">
    <name type="scientific">Ameca splendens</name>
    <dbReference type="NCBI Taxonomy" id="208324"/>
    <lineage>
        <taxon>Eukaryota</taxon>
        <taxon>Metazoa</taxon>
        <taxon>Chordata</taxon>
        <taxon>Craniata</taxon>
        <taxon>Vertebrata</taxon>
        <taxon>Euteleostomi</taxon>
        <taxon>Actinopterygii</taxon>
        <taxon>Neopterygii</taxon>
        <taxon>Teleostei</taxon>
        <taxon>Neoteleostei</taxon>
        <taxon>Acanthomorphata</taxon>
        <taxon>Ovalentaria</taxon>
        <taxon>Atherinomorphae</taxon>
        <taxon>Cyprinodontiformes</taxon>
        <taxon>Goodeidae</taxon>
        <taxon>Ameca</taxon>
    </lineage>
</organism>
<reference evidence="2 3" key="1">
    <citation type="submission" date="2021-06" db="EMBL/GenBank/DDBJ databases">
        <authorList>
            <person name="Palmer J.M."/>
        </authorList>
    </citation>
    <scope>NUCLEOTIDE SEQUENCE [LARGE SCALE GENOMIC DNA]</scope>
    <source>
        <strain evidence="2 3">AS_MEX2019</strain>
        <tissue evidence="2">Muscle</tissue>
    </source>
</reference>
<evidence type="ECO:0000313" key="3">
    <source>
        <dbReference type="Proteomes" id="UP001469553"/>
    </source>
</evidence>
<dbReference type="Proteomes" id="UP001469553">
    <property type="component" value="Unassembled WGS sequence"/>
</dbReference>
<dbReference type="EMBL" id="JAHRIP010000897">
    <property type="protein sequence ID" value="MEQ2279861.1"/>
    <property type="molecule type" value="Genomic_DNA"/>
</dbReference>
<evidence type="ECO:0000313" key="2">
    <source>
        <dbReference type="EMBL" id="MEQ2279861.1"/>
    </source>
</evidence>
<proteinExistence type="predicted"/>
<name>A0ABV0XEJ6_9TELE</name>
<keyword evidence="3" id="KW-1185">Reference proteome</keyword>
<evidence type="ECO:0000256" key="1">
    <source>
        <dbReference type="SAM" id="MobiDB-lite"/>
    </source>
</evidence>
<gene>
    <name evidence="2" type="ORF">AMECASPLE_013602</name>
</gene>
<feature type="region of interest" description="Disordered" evidence="1">
    <location>
        <begin position="25"/>
        <end position="49"/>
    </location>
</feature>
<feature type="region of interest" description="Disordered" evidence="1">
    <location>
        <begin position="164"/>
        <end position="185"/>
    </location>
</feature>
<accession>A0ABV0XEJ6</accession>
<sequence length="185" mass="20742">MVRRRGCWWWQWWRERRDIGRASHRGLAADSPGSLSPPRPLQKHQVSETKRTVRADNILGGAAGRVAWCFAAFFKEVLVCCSSYGFSEAKMWRKKQRTVFIKIVIMLLLCDGADKHMQTADGRQVSAFLRCKMRENCALSVPKPRGLCLFCTKLRMIILPPPSPTCSASSPSVQVKADPAAIPPG</sequence>
<protein>
    <submittedName>
        <fullName evidence="2">Uncharacterized protein</fullName>
    </submittedName>
</protein>